<reference evidence="1" key="1">
    <citation type="submission" date="2023-04" db="EMBL/GenBank/DDBJ databases">
        <title>Draft Genome sequencing of Naganishia species isolated from polar environments using Oxford Nanopore Technology.</title>
        <authorList>
            <person name="Leo P."/>
            <person name="Venkateswaran K."/>
        </authorList>
    </citation>
    <scope>NUCLEOTIDE SEQUENCE</scope>
    <source>
        <strain evidence="1">MNA-CCFEE 5423</strain>
    </source>
</reference>
<dbReference type="EMBL" id="JASBWT010000017">
    <property type="protein sequence ID" value="KAJ9097235.1"/>
    <property type="molecule type" value="Genomic_DNA"/>
</dbReference>
<organism evidence="1 2">
    <name type="scientific">Naganishia friedmannii</name>
    <dbReference type="NCBI Taxonomy" id="89922"/>
    <lineage>
        <taxon>Eukaryota</taxon>
        <taxon>Fungi</taxon>
        <taxon>Dikarya</taxon>
        <taxon>Basidiomycota</taxon>
        <taxon>Agaricomycotina</taxon>
        <taxon>Tremellomycetes</taxon>
        <taxon>Filobasidiales</taxon>
        <taxon>Filobasidiaceae</taxon>
        <taxon>Naganishia</taxon>
    </lineage>
</organism>
<gene>
    <name evidence="1" type="ORF">QFC21_004904</name>
</gene>
<sequence>MPLQGNALLALITCLTATGFLLIGYDNGVFGGVINGTGFQKTFSNPSPGLLGTIVAIYEIGCFAGSIMTAFIGDRLGRRKTILLGAVIMLAGAGFQAGVSSAGAMIAARIVAGIGMGAINSTCPILMAEVSPKASRGRYVAAQLSTLNLGIFLAYWVGYGFTNYVTGSIQWRIPVVLQSVFIIVIIVLCLAIPESPRWDLSHGNNERALETLALLNARPSTDSLVLEQYQAIDEAVQLERSVGAGTWAGFFSWKDDELKSKRRLFIACFLQAAQQLGGINGIIYYAGTLLKTTGLNDHNASLVSGILFTWFFIASFIPWFLIDRVGRRPLLLVCISLMSCTFAAQAGLIWKVETTGSKAAGAAATAVLFLYMGLFTTGFQAVVWVYPSEILPLQMRSKGSSISTAANWICNFAIVEMTPSAVANIGYKFYIIFAILNALWVPVIYFLCPETVGLALEEVDFLFASSRIRKADLPKDDLNYLELDNGVLHDFKLDTAVDEV</sequence>
<accession>A0ACC2VDR3</accession>
<evidence type="ECO:0000313" key="2">
    <source>
        <dbReference type="Proteomes" id="UP001227268"/>
    </source>
</evidence>
<name>A0ACC2VDR3_9TREE</name>
<comment type="caution">
    <text evidence="1">The sequence shown here is derived from an EMBL/GenBank/DDBJ whole genome shotgun (WGS) entry which is preliminary data.</text>
</comment>
<keyword evidence="2" id="KW-1185">Reference proteome</keyword>
<dbReference type="Proteomes" id="UP001227268">
    <property type="component" value="Unassembled WGS sequence"/>
</dbReference>
<proteinExistence type="predicted"/>
<evidence type="ECO:0000313" key="1">
    <source>
        <dbReference type="EMBL" id="KAJ9097235.1"/>
    </source>
</evidence>
<protein>
    <submittedName>
        <fullName evidence="1">Uncharacterized protein</fullName>
    </submittedName>
</protein>